<dbReference type="RefSeq" id="WP_259311719.1">
    <property type="nucleotide sequence ID" value="NZ_CP087164.1"/>
</dbReference>
<dbReference type="NCBIfam" id="TIGR00492">
    <property type="entry name" value="alr"/>
    <property type="match status" value="1"/>
</dbReference>
<dbReference type="CDD" id="cd00430">
    <property type="entry name" value="PLPDE_III_AR"/>
    <property type="match status" value="1"/>
</dbReference>
<feature type="modified residue" description="N6-(pyridoxal phosphate)lysine" evidence="4 5">
    <location>
        <position position="35"/>
    </location>
</feature>
<keyword evidence="2 4" id="KW-0663">Pyridoxal phosphate</keyword>
<dbReference type="Gene3D" id="2.40.37.10">
    <property type="entry name" value="Lyase, Ornithine Decarboxylase, Chain A, domain 1"/>
    <property type="match status" value="1"/>
</dbReference>
<dbReference type="GO" id="GO:0005829">
    <property type="term" value="C:cytosol"/>
    <property type="evidence" value="ECO:0007669"/>
    <property type="project" value="TreeGrafter"/>
</dbReference>
<dbReference type="PRINTS" id="PR00992">
    <property type="entry name" value="ALARACEMASE"/>
</dbReference>
<feature type="binding site" evidence="4 6">
    <location>
        <position position="299"/>
    </location>
    <ligand>
        <name>substrate</name>
    </ligand>
</feature>
<dbReference type="PROSITE" id="PS00395">
    <property type="entry name" value="ALANINE_RACEMASE"/>
    <property type="match status" value="1"/>
</dbReference>
<evidence type="ECO:0000256" key="4">
    <source>
        <dbReference type="HAMAP-Rule" id="MF_01201"/>
    </source>
</evidence>
<sequence length="363" mass="38418">MPRAQARVDLAAIEANVAGLRGRLTGDAALCAVVKADGYGHGAVPAARAALAGGASWLAVATAAEAEDLRGAGLDTRILVMGALCATELERAIGARADVAAWHPRFVESVAGRAPIHVKLDTGMGRLGTRDPDVADATVTAAGDGLAGLWTHFATADERDDRFFDEQLGRFRAWALPHRERRPGLKLHAANSAATLRDPAAHFDMVRCGVAIYGLDPFGVDPAAHGLRPALELRSYVAELKACEPGESAGYGRRFIASQRTCVATVPIGYGDGWRRALTNNGDVLIRGRRFPLAGTVSMDNLTVDVGPRPDVRRGDEVVLIGGALRAEEVARRIGTINYEVTTGLTARVPRVHHRDGEPPGEA</sequence>
<dbReference type="GO" id="GO:0009252">
    <property type="term" value="P:peptidoglycan biosynthetic process"/>
    <property type="evidence" value="ECO:0007669"/>
    <property type="project" value="TreeGrafter"/>
</dbReference>
<dbReference type="InterPro" id="IPR011079">
    <property type="entry name" value="Ala_racemase_C"/>
</dbReference>
<accession>A0A9E6Y133</accession>
<dbReference type="FunFam" id="3.20.20.10:FF:000002">
    <property type="entry name" value="Alanine racemase"/>
    <property type="match status" value="1"/>
</dbReference>
<evidence type="ECO:0000259" key="7">
    <source>
        <dbReference type="SMART" id="SM01005"/>
    </source>
</evidence>
<comment type="cofactor">
    <cofactor evidence="1 4 5">
        <name>pyridoxal 5'-phosphate</name>
        <dbReference type="ChEBI" id="CHEBI:597326"/>
    </cofactor>
</comment>
<dbReference type="InterPro" id="IPR020622">
    <property type="entry name" value="Ala_racemase_pyridoxalP-BS"/>
</dbReference>
<dbReference type="InterPro" id="IPR000821">
    <property type="entry name" value="Ala_racemase"/>
</dbReference>
<dbReference type="SMART" id="SM01005">
    <property type="entry name" value="Ala_racemase_C"/>
    <property type="match status" value="1"/>
</dbReference>
<dbReference type="Pfam" id="PF01168">
    <property type="entry name" value="Ala_racemase_N"/>
    <property type="match status" value="1"/>
</dbReference>
<keyword evidence="3 4" id="KW-0413">Isomerase</keyword>
<dbReference type="InterPro" id="IPR029066">
    <property type="entry name" value="PLP-binding_barrel"/>
</dbReference>
<comment type="similarity">
    <text evidence="4">Belongs to the alanine racemase family.</text>
</comment>
<dbReference type="InterPro" id="IPR009006">
    <property type="entry name" value="Ala_racemase/Decarboxylase_C"/>
</dbReference>
<dbReference type="EC" id="5.1.1.1" evidence="4"/>
<evidence type="ECO:0000313" key="9">
    <source>
        <dbReference type="Proteomes" id="UP001162834"/>
    </source>
</evidence>
<dbReference type="Gene3D" id="3.20.20.10">
    <property type="entry name" value="Alanine racemase"/>
    <property type="match status" value="1"/>
</dbReference>
<comment type="catalytic activity">
    <reaction evidence="4">
        <text>L-alanine = D-alanine</text>
        <dbReference type="Rhea" id="RHEA:20249"/>
        <dbReference type="ChEBI" id="CHEBI:57416"/>
        <dbReference type="ChEBI" id="CHEBI:57972"/>
        <dbReference type="EC" id="5.1.1.1"/>
    </reaction>
</comment>
<dbReference type="KEGG" id="sbae:DSM104329_04092"/>
<feature type="active site" description="Proton acceptor; specific for L-alanine" evidence="4">
    <location>
        <position position="251"/>
    </location>
</feature>
<dbReference type="SUPFAM" id="SSF51419">
    <property type="entry name" value="PLP-binding barrel"/>
    <property type="match status" value="1"/>
</dbReference>
<dbReference type="GO" id="GO:0030170">
    <property type="term" value="F:pyridoxal phosphate binding"/>
    <property type="evidence" value="ECO:0007669"/>
    <property type="project" value="UniProtKB-UniRule"/>
</dbReference>
<organism evidence="8 9">
    <name type="scientific">Capillimicrobium parvum</name>
    <dbReference type="NCBI Taxonomy" id="2884022"/>
    <lineage>
        <taxon>Bacteria</taxon>
        <taxon>Bacillati</taxon>
        <taxon>Actinomycetota</taxon>
        <taxon>Thermoleophilia</taxon>
        <taxon>Solirubrobacterales</taxon>
        <taxon>Capillimicrobiaceae</taxon>
        <taxon>Capillimicrobium</taxon>
    </lineage>
</organism>
<protein>
    <recommendedName>
        <fullName evidence="4">Alanine racemase</fullName>
        <ecNumber evidence="4">5.1.1.1</ecNumber>
    </recommendedName>
</protein>
<dbReference type="AlphaFoldDB" id="A0A9E6Y133"/>
<dbReference type="Pfam" id="PF00842">
    <property type="entry name" value="Ala_racemase_C"/>
    <property type="match status" value="1"/>
</dbReference>
<dbReference type="SUPFAM" id="SSF50621">
    <property type="entry name" value="Alanine racemase C-terminal domain-like"/>
    <property type="match status" value="1"/>
</dbReference>
<dbReference type="GO" id="GO:0008784">
    <property type="term" value="F:alanine racemase activity"/>
    <property type="evidence" value="ECO:0007669"/>
    <property type="project" value="UniProtKB-UniRule"/>
</dbReference>
<dbReference type="PANTHER" id="PTHR30511">
    <property type="entry name" value="ALANINE RACEMASE"/>
    <property type="match status" value="1"/>
</dbReference>
<evidence type="ECO:0000256" key="3">
    <source>
        <dbReference type="ARBA" id="ARBA00023235"/>
    </source>
</evidence>
<evidence type="ECO:0000256" key="2">
    <source>
        <dbReference type="ARBA" id="ARBA00022898"/>
    </source>
</evidence>
<evidence type="ECO:0000256" key="5">
    <source>
        <dbReference type="PIRSR" id="PIRSR600821-50"/>
    </source>
</evidence>
<reference evidence="8" key="1">
    <citation type="journal article" date="2022" name="Int. J. Syst. Evol. Microbiol.">
        <title>Pseudomonas aegrilactucae sp. nov. and Pseudomonas morbosilactucae sp. nov., pathogens causing bacterial rot of lettuce in Japan.</title>
        <authorList>
            <person name="Sawada H."/>
            <person name="Fujikawa T."/>
            <person name="Satou M."/>
        </authorList>
    </citation>
    <scope>NUCLEOTIDE SEQUENCE</scope>
    <source>
        <strain evidence="8">0166_1</strain>
    </source>
</reference>
<dbReference type="EMBL" id="CP087164">
    <property type="protein sequence ID" value="UGS37672.1"/>
    <property type="molecule type" value="Genomic_DNA"/>
</dbReference>
<dbReference type="HAMAP" id="MF_01201">
    <property type="entry name" value="Ala_racemase"/>
    <property type="match status" value="1"/>
</dbReference>
<comment type="function">
    <text evidence="4">Catalyzes the interconversion of L-alanine and D-alanine. May also act on other amino acids.</text>
</comment>
<gene>
    <name evidence="8" type="primary">alr2</name>
    <name evidence="8" type="ORF">DSM104329_04092</name>
</gene>
<proteinExistence type="inferred from homology"/>
<dbReference type="GO" id="GO:0030632">
    <property type="term" value="P:D-alanine biosynthetic process"/>
    <property type="evidence" value="ECO:0007669"/>
    <property type="project" value="UniProtKB-UniRule"/>
</dbReference>
<dbReference type="PANTHER" id="PTHR30511:SF0">
    <property type="entry name" value="ALANINE RACEMASE, CATABOLIC-RELATED"/>
    <property type="match status" value="1"/>
</dbReference>
<feature type="domain" description="Alanine racemase C-terminal" evidence="7">
    <location>
        <begin position="230"/>
        <end position="354"/>
    </location>
</feature>
<evidence type="ECO:0000313" key="8">
    <source>
        <dbReference type="EMBL" id="UGS37672.1"/>
    </source>
</evidence>
<name>A0A9E6Y133_9ACTN</name>
<evidence type="ECO:0000256" key="1">
    <source>
        <dbReference type="ARBA" id="ARBA00001933"/>
    </source>
</evidence>
<dbReference type="Proteomes" id="UP001162834">
    <property type="component" value="Chromosome"/>
</dbReference>
<dbReference type="InterPro" id="IPR001608">
    <property type="entry name" value="Ala_racemase_N"/>
</dbReference>
<feature type="active site" description="Proton acceptor; specific for D-alanine" evidence="4">
    <location>
        <position position="35"/>
    </location>
</feature>
<keyword evidence="9" id="KW-1185">Reference proteome</keyword>
<feature type="binding site" evidence="4 6">
    <location>
        <position position="126"/>
    </location>
    <ligand>
        <name>substrate</name>
    </ligand>
</feature>
<evidence type="ECO:0000256" key="6">
    <source>
        <dbReference type="PIRSR" id="PIRSR600821-52"/>
    </source>
</evidence>
<comment type="pathway">
    <text evidence="4">Amino-acid biosynthesis; D-alanine biosynthesis; D-alanine from L-alanine: step 1/1.</text>
</comment>